<dbReference type="PRINTS" id="PR01210">
    <property type="entry name" value="GGTRANSPTASE"/>
</dbReference>
<dbReference type="InterPro" id="IPR043138">
    <property type="entry name" value="GGT_lsub"/>
</dbReference>
<dbReference type="PANTHER" id="PTHR11686:SF9">
    <property type="entry name" value="RE13973P"/>
    <property type="match status" value="1"/>
</dbReference>
<feature type="transmembrane region" description="Helical" evidence="2">
    <location>
        <begin position="93"/>
        <end position="114"/>
    </location>
</feature>
<evidence type="ECO:0000313" key="6">
    <source>
        <dbReference type="EMBL" id="CAE0041176.1"/>
    </source>
</evidence>
<dbReference type="EMBL" id="HBHW01011799">
    <property type="protein sequence ID" value="CAE0041173.1"/>
    <property type="molecule type" value="Transcribed_RNA"/>
</dbReference>
<gene>
    <name evidence="3" type="ORF">RMAR00112_LOCUS9137</name>
    <name evidence="4" type="ORF">RMAR00112_LOCUS9138</name>
    <name evidence="5" type="ORF">RMAR00112_LOCUS9139</name>
    <name evidence="6" type="ORF">RMAR00112_LOCUS9140</name>
    <name evidence="7" type="ORF">RMAR00112_LOCUS9141</name>
</gene>
<dbReference type="InterPro" id="IPR029055">
    <property type="entry name" value="Ntn_hydrolases_N"/>
</dbReference>
<dbReference type="GO" id="GO:0036374">
    <property type="term" value="F:glutathione hydrolase activity"/>
    <property type="evidence" value="ECO:0007669"/>
    <property type="project" value="InterPro"/>
</dbReference>
<name>A0A7S2ZIZ5_9RHOD</name>
<dbReference type="GO" id="GO:0006751">
    <property type="term" value="P:glutathione catabolic process"/>
    <property type="evidence" value="ECO:0007669"/>
    <property type="project" value="InterPro"/>
</dbReference>
<reference evidence="6" key="1">
    <citation type="submission" date="2021-01" db="EMBL/GenBank/DDBJ databases">
        <authorList>
            <person name="Corre E."/>
            <person name="Pelletier E."/>
            <person name="Niang G."/>
            <person name="Scheremetjew M."/>
            <person name="Finn R."/>
            <person name="Kale V."/>
            <person name="Holt S."/>
            <person name="Cochrane G."/>
            <person name="Meng A."/>
            <person name="Brown T."/>
            <person name="Cohen L."/>
        </authorList>
    </citation>
    <scope>NUCLEOTIDE SEQUENCE</scope>
    <source>
        <strain evidence="6">CCMP 769</strain>
    </source>
</reference>
<sequence>MGKYEVIVEDDPELDEIQPDLVRLGSTDRDSMNYSVYSADGSVDGDQQSRRLTRPGLLERAYYRFRRFWNSNLPENWSGESDPHTVWSHLLRVVSLLIIAALVLALPSLLNLIAPTQLVAPGSSSDPGLEVSAQSGYHAAVAADNSHCSEMGTKIVTSNGGSIADAVVVSALCQGVMHPHTSGLGGSALILYYDAGKKETVVYDGLVNVPDGFDKSSVGKEDARGANVGVPGFLRALETFHKAHGKLGWKALVLEVSELAEEWEVSPHLAEVLRENSDYILEHDVLKQYFAKPFENDELLPEVDPIVLNKFVVLEAGETVSTPELASTLKDIAKHGSKPLYDKLSKQLSEEINAAGGKMNESDFRAYEAKKYDPISFYIDGYKIWTSPPPSSGAILAKTLSILEGYRLRRRGRNGLAYHLVIEASKLAFEDWEMMFDPASDASKSSANIKKMLDKDNAQANRAGLKLKIASREKVETLPSNLRAAALPEIARDYAGTHIAATDSGGSAVSFTATLGSRFADGLYSNLTGILLNNELLLAIDSNAELKPKNRPISGMAPVIVEDFERVQFAFGSAGGAASTQTMIETTLNAVEYGDDLATAIAAPRMTFELSNSTVYMEGINPEDCAPTSIFRRSSGAPFNYWEEVCTSLKSFGYDVSSMQGTIGVDGISVADVQTEAGDMSTKYFAFTDPRYKDSQASAQ</sequence>
<evidence type="ECO:0000313" key="7">
    <source>
        <dbReference type="EMBL" id="CAE0041177.1"/>
    </source>
</evidence>
<evidence type="ECO:0000313" key="3">
    <source>
        <dbReference type="EMBL" id="CAE0041173.1"/>
    </source>
</evidence>
<keyword evidence="2" id="KW-0812">Transmembrane</keyword>
<dbReference type="EMBL" id="HBHW01011800">
    <property type="protein sequence ID" value="CAE0041174.1"/>
    <property type="molecule type" value="Transcribed_RNA"/>
</dbReference>
<dbReference type="Gene3D" id="1.10.246.130">
    <property type="match status" value="1"/>
</dbReference>
<evidence type="ECO:0000256" key="1">
    <source>
        <dbReference type="PIRSR" id="PIRSR600101-2"/>
    </source>
</evidence>
<protein>
    <recommendedName>
        <fullName evidence="8">Gamma-glutamyltransferase</fullName>
    </recommendedName>
</protein>
<evidence type="ECO:0000256" key="2">
    <source>
        <dbReference type="SAM" id="Phobius"/>
    </source>
</evidence>
<dbReference type="Gene3D" id="3.60.20.40">
    <property type="match status" value="1"/>
</dbReference>
<organism evidence="6">
    <name type="scientific">Rhodosorus marinus</name>
    <dbReference type="NCBI Taxonomy" id="101924"/>
    <lineage>
        <taxon>Eukaryota</taxon>
        <taxon>Rhodophyta</taxon>
        <taxon>Stylonematophyceae</taxon>
        <taxon>Stylonematales</taxon>
        <taxon>Stylonemataceae</taxon>
        <taxon>Rhodosorus</taxon>
    </lineage>
</organism>
<dbReference type="PANTHER" id="PTHR11686">
    <property type="entry name" value="GAMMA GLUTAMYL TRANSPEPTIDASE"/>
    <property type="match status" value="1"/>
</dbReference>
<feature type="binding site" evidence="1">
    <location>
        <position position="576"/>
    </location>
    <ligand>
        <name>L-glutamate</name>
        <dbReference type="ChEBI" id="CHEBI:29985"/>
    </ligand>
</feature>
<dbReference type="InterPro" id="IPR043137">
    <property type="entry name" value="GGT_ssub_C"/>
</dbReference>
<dbReference type="SUPFAM" id="SSF56235">
    <property type="entry name" value="N-terminal nucleophile aminohydrolases (Ntn hydrolases)"/>
    <property type="match status" value="1"/>
</dbReference>
<accession>A0A7S2ZIZ5</accession>
<dbReference type="EMBL" id="HBHW01011803">
    <property type="protein sequence ID" value="CAE0041177.1"/>
    <property type="molecule type" value="Transcribed_RNA"/>
</dbReference>
<evidence type="ECO:0000313" key="5">
    <source>
        <dbReference type="EMBL" id="CAE0041175.1"/>
    </source>
</evidence>
<dbReference type="Pfam" id="PF01019">
    <property type="entry name" value="G_glu_transpept"/>
    <property type="match status" value="1"/>
</dbReference>
<keyword evidence="2" id="KW-0472">Membrane</keyword>
<evidence type="ECO:0008006" key="8">
    <source>
        <dbReference type="Google" id="ProtNLM"/>
    </source>
</evidence>
<dbReference type="EMBL" id="HBHW01011802">
    <property type="protein sequence ID" value="CAE0041176.1"/>
    <property type="molecule type" value="Transcribed_RNA"/>
</dbReference>
<proteinExistence type="predicted"/>
<dbReference type="GO" id="GO:0005886">
    <property type="term" value="C:plasma membrane"/>
    <property type="evidence" value="ECO:0007669"/>
    <property type="project" value="TreeGrafter"/>
</dbReference>
<dbReference type="AlphaFoldDB" id="A0A7S2ZIZ5"/>
<dbReference type="InterPro" id="IPR000101">
    <property type="entry name" value="GGT_peptidase"/>
</dbReference>
<keyword evidence="2" id="KW-1133">Transmembrane helix</keyword>
<dbReference type="EMBL" id="HBHW01011801">
    <property type="protein sequence ID" value="CAE0041175.1"/>
    <property type="molecule type" value="Transcribed_RNA"/>
</dbReference>
<evidence type="ECO:0000313" key="4">
    <source>
        <dbReference type="EMBL" id="CAE0041174.1"/>
    </source>
</evidence>